<gene>
    <name evidence="1" type="ORF">MM415B03066_0004</name>
</gene>
<proteinExistence type="predicted"/>
<evidence type="ECO:0000313" key="1">
    <source>
        <dbReference type="EMBL" id="QJA87000.1"/>
    </source>
</evidence>
<accession>A0A6M3KYD9</accession>
<protein>
    <submittedName>
        <fullName evidence="1">Uncharacterized protein</fullName>
    </submittedName>
</protein>
<organism evidence="1">
    <name type="scientific">viral metagenome</name>
    <dbReference type="NCBI Taxonomy" id="1070528"/>
    <lineage>
        <taxon>unclassified sequences</taxon>
        <taxon>metagenomes</taxon>
        <taxon>organismal metagenomes</taxon>
    </lineage>
</organism>
<sequence>MPVTLIKSSWSSGSLIFHEATSIAPSTTYNVFSLGTGAVKVGDTANDVDFQYYGTGSLSAIIDCGAATFTLVGIATATNGAVTITNATATSSTTTGALIVTGGIATAADITCGDDLFMSNGGVINFNAGNFTLTHSSGTLTANGVFATAIASASATPGTVRAIYGKYTTFTTMTSGNLVGVRGEITLGGSVSGGTAFLYGVQGKVITGTQTINNGSGMVYAVMGQLDCSGLTMTAGYTACIGADVYGVGSGTVNVDMFYGQHAGGGTIQSFLNVYGRATYAFIFNSNTGGTAISADGGTYSTADGYLLCYINGAAQRIPYFTAVDGG</sequence>
<name>A0A6M3KYD9_9ZZZZ</name>
<dbReference type="AlphaFoldDB" id="A0A6M3KYD9"/>
<dbReference type="EMBL" id="MT142675">
    <property type="protein sequence ID" value="QJA87000.1"/>
    <property type="molecule type" value="Genomic_DNA"/>
</dbReference>
<reference evidence="1" key="1">
    <citation type="submission" date="2020-03" db="EMBL/GenBank/DDBJ databases">
        <title>The deep terrestrial virosphere.</title>
        <authorList>
            <person name="Holmfeldt K."/>
            <person name="Nilsson E."/>
            <person name="Simone D."/>
            <person name="Lopez-Fernandez M."/>
            <person name="Wu X."/>
            <person name="de Brujin I."/>
            <person name="Lundin D."/>
            <person name="Andersson A."/>
            <person name="Bertilsson S."/>
            <person name="Dopson M."/>
        </authorList>
    </citation>
    <scope>NUCLEOTIDE SEQUENCE</scope>
    <source>
        <strain evidence="1">MM415B03066</strain>
    </source>
</reference>